<dbReference type="InterPro" id="IPR004161">
    <property type="entry name" value="EFTu-like_2"/>
</dbReference>
<keyword evidence="7" id="KW-1003">Cell membrane</keyword>
<evidence type="ECO:0000256" key="2">
    <source>
        <dbReference type="ARBA" id="ARBA00022741"/>
    </source>
</evidence>
<dbReference type="EMBL" id="AZEY01000032">
    <property type="protein sequence ID" value="KRL67430.1"/>
    <property type="molecule type" value="Genomic_DNA"/>
</dbReference>
<dbReference type="GO" id="GO:0003924">
    <property type="term" value="F:GTPase activity"/>
    <property type="evidence" value="ECO:0007669"/>
    <property type="project" value="UniProtKB-UniRule"/>
</dbReference>
<dbReference type="InterPro" id="IPR027417">
    <property type="entry name" value="P-loop_NTPase"/>
</dbReference>
<dbReference type="InterPro" id="IPR006297">
    <property type="entry name" value="EF-4"/>
</dbReference>
<dbReference type="STRING" id="1423739.FC85_GL002674"/>
<feature type="domain" description="Tr-type G" evidence="8">
    <location>
        <begin position="4"/>
        <end position="187"/>
    </location>
</feature>
<dbReference type="PANTHER" id="PTHR43512">
    <property type="entry name" value="TRANSLATION FACTOR GUF1-RELATED"/>
    <property type="match status" value="1"/>
</dbReference>
<dbReference type="Pfam" id="PF03144">
    <property type="entry name" value="GTP_EFTU_D2"/>
    <property type="match status" value="1"/>
</dbReference>
<dbReference type="FunFam" id="2.40.30.10:FF:000015">
    <property type="entry name" value="Translation factor GUF1, mitochondrial"/>
    <property type="match status" value="1"/>
</dbReference>
<dbReference type="Pfam" id="PF00679">
    <property type="entry name" value="EFG_C"/>
    <property type="match status" value="1"/>
</dbReference>
<dbReference type="CDD" id="cd01890">
    <property type="entry name" value="LepA"/>
    <property type="match status" value="1"/>
</dbReference>
<evidence type="ECO:0000256" key="5">
    <source>
        <dbReference type="ARBA" id="ARBA00023134"/>
    </source>
</evidence>
<dbReference type="NCBIfam" id="TIGR01393">
    <property type="entry name" value="lepA"/>
    <property type="match status" value="1"/>
</dbReference>
<dbReference type="FunFam" id="3.30.70.870:FF:000004">
    <property type="entry name" value="Translation factor GUF1, mitochondrial"/>
    <property type="match status" value="1"/>
</dbReference>
<dbReference type="PANTHER" id="PTHR43512:SF4">
    <property type="entry name" value="TRANSLATION FACTOR GUF1 HOMOLOG, CHLOROPLASTIC"/>
    <property type="match status" value="1"/>
</dbReference>
<evidence type="ECO:0000256" key="7">
    <source>
        <dbReference type="HAMAP-Rule" id="MF_00071"/>
    </source>
</evidence>
<dbReference type="Gene3D" id="3.30.70.2570">
    <property type="entry name" value="Elongation factor 4, C-terminal domain"/>
    <property type="match status" value="1"/>
</dbReference>
<accession>A0A0R1SCW6</accession>
<dbReference type="InterPro" id="IPR035654">
    <property type="entry name" value="LepA_IV"/>
</dbReference>
<comment type="subcellular location">
    <subcellularLocation>
        <location evidence="7">Cell membrane</location>
        <topology evidence="7">Peripheral membrane protein</topology>
        <orientation evidence="7">Cytoplasmic side</orientation>
    </subcellularLocation>
</comment>
<dbReference type="SUPFAM" id="SSF50447">
    <property type="entry name" value="Translation proteins"/>
    <property type="match status" value="1"/>
</dbReference>
<proteinExistence type="inferred from homology"/>
<keyword evidence="2 7" id="KW-0547">Nucleotide-binding</keyword>
<dbReference type="Gene3D" id="3.40.50.300">
    <property type="entry name" value="P-loop containing nucleotide triphosphate hydrolases"/>
    <property type="match status" value="1"/>
</dbReference>
<dbReference type="InterPro" id="IPR038363">
    <property type="entry name" value="LepA_C_sf"/>
</dbReference>
<dbReference type="GO" id="GO:0005525">
    <property type="term" value="F:GTP binding"/>
    <property type="evidence" value="ECO:0007669"/>
    <property type="project" value="UniProtKB-UniRule"/>
</dbReference>
<comment type="caution">
    <text evidence="9">The sequence shown here is derived from an EMBL/GenBank/DDBJ whole genome shotgun (WGS) entry which is preliminary data.</text>
</comment>
<organism evidence="9 10">
    <name type="scientific">Lentilactobacillus diolivorans DSM 14421</name>
    <dbReference type="NCBI Taxonomy" id="1423739"/>
    <lineage>
        <taxon>Bacteria</taxon>
        <taxon>Bacillati</taxon>
        <taxon>Bacillota</taxon>
        <taxon>Bacilli</taxon>
        <taxon>Lactobacillales</taxon>
        <taxon>Lactobacillaceae</taxon>
        <taxon>Lentilactobacillus</taxon>
    </lineage>
</organism>
<keyword evidence="6 7" id="KW-0472">Membrane</keyword>
<feature type="binding site" evidence="7">
    <location>
        <begin position="16"/>
        <end position="21"/>
    </location>
    <ligand>
        <name>GTP</name>
        <dbReference type="ChEBI" id="CHEBI:37565"/>
    </ligand>
</feature>
<dbReference type="InterPro" id="IPR000795">
    <property type="entry name" value="T_Tr_GTP-bd_dom"/>
</dbReference>
<protein>
    <recommendedName>
        <fullName evidence="7">Elongation factor 4</fullName>
        <shortName evidence="7">EF-4</shortName>
        <ecNumber evidence="7">3.6.5.n1</ecNumber>
    </recommendedName>
    <alternativeName>
        <fullName evidence="7">Ribosomal back-translocase LepA</fullName>
    </alternativeName>
</protein>
<dbReference type="InterPro" id="IPR005225">
    <property type="entry name" value="Small_GTP-bd"/>
</dbReference>
<evidence type="ECO:0000259" key="8">
    <source>
        <dbReference type="PROSITE" id="PS51722"/>
    </source>
</evidence>
<evidence type="ECO:0000313" key="9">
    <source>
        <dbReference type="EMBL" id="KRL67430.1"/>
    </source>
</evidence>
<feature type="binding site" evidence="7">
    <location>
        <begin position="133"/>
        <end position="136"/>
    </location>
    <ligand>
        <name>GTP</name>
        <dbReference type="ChEBI" id="CHEBI:37565"/>
    </ligand>
</feature>
<evidence type="ECO:0000256" key="6">
    <source>
        <dbReference type="ARBA" id="ARBA00023136"/>
    </source>
</evidence>
<comment type="catalytic activity">
    <reaction evidence="7">
        <text>GTP + H2O = GDP + phosphate + H(+)</text>
        <dbReference type="Rhea" id="RHEA:19669"/>
        <dbReference type="ChEBI" id="CHEBI:15377"/>
        <dbReference type="ChEBI" id="CHEBI:15378"/>
        <dbReference type="ChEBI" id="CHEBI:37565"/>
        <dbReference type="ChEBI" id="CHEBI:43474"/>
        <dbReference type="ChEBI" id="CHEBI:58189"/>
        <dbReference type="EC" id="3.6.5.n1"/>
    </reaction>
</comment>
<dbReference type="GO" id="GO:0045727">
    <property type="term" value="P:positive regulation of translation"/>
    <property type="evidence" value="ECO:0007669"/>
    <property type="project" value="UniProtKB-UniRule"/>
</dbReference>
<dbReference type="SUPFAM" id="SSF54980">
    <property type="entry name" value="EF-G C-terminal domain-like"/>
    <property type="match status" value="2"/>
</dbReference>
<evidence type="ECO:0000256" key="4">
    <source>
        <dbReference type="ARBA" id="ARBA00022917"/>
    </source>
</evidence>
<evidence type="ECO:0000256" key="3">
    <source>
        <dbReference type="ARBA" id="ARBA00022801"/>
    </source>
</evidence>
<keyword evidence="4 7" id="KW-0648">Protein biosynthesis</keyword>
<dbReference type="PRINTS" id="PR00315">
    <property type="entry name" value="ELONGATNFCT"/>
</dbReference>
<dbReference type="InterPro" id="IPR013842">
    <property type="entry name" value="LepA_CTD"/>
</dbReference>
<dbReference type="CDD" id="cd03699">
    <property type="entry name" value="EF4_II"/>
    <property type="match status" value="1"/>
</dbReference>
<dbReference type="Gene3D" id="3.30.70.870">
    <property type="entry name" value="Elongation Factor G (Translational Gtpase), domain 3"/>
    <property type="match status" value="1"/>
</dbReference>
<dbReference type="EC" id="3.6.5.n1" evidence="7"/>
<dbReference type="InterPro" id="IPR035647">
    <property type="entry name" value="EFG_III/V"/>
</dbReference>
<reference evidence="9 10" key="1">
    <citation type="journal article" date="2015" name="Genome Announc.">
        <title>Expanding the biotechnology potential of lactobacilli through comparative genomics of 213 strains and associated genera.</title>
        <authorList>
            <person name="Sun Z."/>
            <person name="Harris H.M."/>
            <person name="McCann A."/>
            <person name="Guo C."/>
            <person name="Argimon S."/>
            <person name="Zhang W."/>
            <person name="Yang X."/>
            <person name="Jeffery I.B."/>
            <person name="Cooney J.C."/>
            <person name="Kagawa T.F."/>
            <person name="Liu W."/>
            <person name="Song Y."/>
            <person name="Salvetti E."/>
            <person name="Wrobel A."/>
            <person name="Rasinkangas P."/>
            <person name="Parkhill J."/>
            <person name="Rea M.C."/>
            <person name="O'Sullivan O."/>
            <person name="Ritari J."/>
            <person name="Douillard F.P."/>
            <person name="Paul Ross R."/>
            <person name="Yang R."/>
            <person name="Briner A.E."/>
            <person name="Felis G.E."/>
            <person name="de Vos W.M."/>
            <person name="Barrangou R."/>
            <person name="Klaenhammer T.R."/>
            <person name="Caufield P.W."/>
            <person name="Cui Y."/>
            <person name="Zhang H."/>
            <person name="O'Toole P.W."/>
        </authorList>
    </citation>
    <scope>NUCLEOTIDE SEQUENCE [LARGE SCALE GENOMIC DNA]</scope>
    <source>
        <strain evidence="9 10">DSM 14421</strain>
    </source>
</reference>
<dbReference type="InterPro" id="IPR000640">
    <property type="entry name" value="EFG_V-like"/>
</dbReference>
<keyword evidence="5 7" id="KW-0342">GTP-binding</keyword>
<dbReference type="RefSeq" id="WP_057864262.1">
    <property type="nucleotide sequence ID" value="NZ_AZEY01000032.1"/>
</dbReference>
<dbReference type="Pfam" id="PF00009">
    <property type="entry name" value="GTP_EFTU"/>
    <property type="match status" value="1"/>
</dbReference>
<dbReference type="InterPro" id="IPR009000">
    <property type="entry name" value="Transl_B-barrel_sf"/>
</dbReference>
<evidence type="ECO:0000313" key="10">
    <source>
        <dbReference type="Proteomes" id="UP000052013"/>
    </source>
</evidence>
<dbReference type="CDD" id="cd03709">
    <property type="entry name" value="lepA_C"/>
    <property type="match status" value="1"/>
</dbReference>
<name>A0A0R1SCW6_9LACO</name>
<dbReference type="GO" id="GO:0003746">
    <property type="term" value="F:translation elongation factor activity"/>
    <property type="evidence" value="ECO:0007669"/>
    <property type="project" value="UniProtKB-UniRule"/>
</dbReference>
<dbReference type="Proteomes" id="UP000052013">
    <property type="component" value="Unassembled WGS sequence"/>
</dbReference>
<gene>
    <name evidence="7" type="primary">lepA</name>
    <name evidence="9" type="ORF">FC85_GL002674</name>
</gene>
<dbReference type="Gene3D" id="2.40.30.10">
    <property type="entry name" value="Translation factors"/>
    <property type="match status" value="1"/>
</dbReference>
<dbReference type="Pfam" id="PF06421">
    <property type="entry name" value="LepA_C"/>
    <property type="match status" value="1"/>
</dbReference>
<comment type="function">
    <text evidence="7">Required for accurate and efficient protein synthesis under certain stress conditions. May act as a fidelity factor of the translation reaction, by catalyzing a one-codon backward translocation of tRNAs on improperly translocated ribosomes. Back-translocation proceeds from a post-translocation (POST) complex to a pre-translocation (PRE) complex, thus giving elongation factor G a second chance to translocate the tRNAs correctly. Binds to ribosomes in a GTP-dependent manner.</text>
</comment>
<dbReference type="NCBIfam" id="TIGR00231">
    <property type="entry name" value="small_GTP"/>
    <property type="match status" value="1"/>
</dbReference>
<dbReference type="AlphaFoldDB" id="A0A0R1SCW6"/>
<sequence>MNQAYIQNFAIIAHIDHGKSTLADRIMEQTNTVSQRERKNQLLDSMKVEQDHGITVKSRTVRNYYHGEDGHEYEYNFIDTPGHVDFSYEVSKSLAACDGAILLVDATQGVQAQTVANFRLAKQNQLSIIPVINKIDSESADIEKTVNQIQQLDQRFSHSTILMISAKTGQNIHDVLEAIYQRIPAPTGNLVAPLKALVFDSIYDPFKGIIAYVRIYDGRLNANQHLKLMADNTEFTSHQLGVFTPNMKESKQLSAGDVGYVTTGLKDSQLIQVGDTLTSCEHPTNKPLPGYQSAKSMVFAGFYPKDDNYKELKAAIEKLSLNDSSFHYMEEVSEALGPGFRCGFLGMLHLQIIRERLANEYHINVLTTAPNSIYHVYLKDTPDQSPLIITNPVKFPKFSKINYVEEPYVKATITTPADSMGAIMKLVDQHLGTLLDMSNQGDLIVLIYKIPISEIAYNFFNKLKSDSHGYATLDTSFLDYELTDVVKISIHINYAPVDALDTVVHRQDSEKIAQGIVKKMKYAVPRRLYPMPVQAFVEGKSIARIDVPPLRKNAAVNGEKHSISKKQQLLHRQNINKRQAAQSDIKLPQSVFNAILETD</sequence>
<evidence type="ECO:0000256" key="1">
    <source>
        <dbReference type="ARBA" id="ARBA00005454"/>
    </source>
</evidence>
<dbReference type="Gene3D" id="3.30.70.240">
    <property type="match status" value="1"/>
</dbReference>
<dbReference type="SMART" id="SM00838">
    <property type="entry name" value="EFG_C"/>
    <property type="match status" value="1"/>
</dbReference>
<dbReference type="GO" id="GO:0005886">
    <property type="term" value="C:plasma membrane"/>
    <property type="evidence" value="ECO:0007669"/>
    <property type="project" value="UniProtKB-SubCell"/>
</dbReference>
<dbReference type="HAMAP" id="MF_00071">
    <property type="entry name" value="LepA"/>
    <property type="match status" value="1"/>
</dbReference>
<dbReference type="PROSITE" id="PS51722">
    <property type="entry name" value="G_TR_2"/>
    <property type="match status" value="1"/>
</dbReference>
<dbReference type="FunFam" id="3.40.50.300:FF:000078">
    <property type="entry name" value="Elongation factor 4"/>
    <property type="match status" value="1"/>
</dbReference>
<dbReference type="GO" id="GO:0043022">
    <property type="term" value="F:ribosome binding"/>
    <property type="evidence" value="ECO:0007669"/>
    <property type="project" value="UniProtKB-UniRule"/>
</dbReference>
<dbReference type="PATRIC" id="fig|1423739.3.peg.2773"/>
<dbReference type="SUPFAM" id="SSF52540">
    <property type="entry name" value="P-loop containing nucleoside triphosphate hydrolases"/>
    <property type="match status" value="1"/>
</dbReference>
<comment type="similarity">
    <text evidence="1 7">Belongs to the TRAFAC class translation factor GTPase superfamily. Classic translation factor GTPase family. LepA subfamily.</text>
</comment>
<keyword evidence="3 7" id="KW-0378">Hydrolase</keyword>